<feature type="compositionally biased region" description="Basic and acidic residues" evidence="4">
    <location>
        <begin position="1"/>
        <end position="11"/>
    </location>
</feature>
<organism evidence="6 7">
    <name type="scientific">Friedmanniomyces endolithicus</name>
    <dbReference type="NCBI Taxonomy" id="329885"/>
    <lineage>
        <taxon>Eukaryota</taxon>
        <taxon>Fungi</taxon>
        <taxon>Dikarya</taxon>
        <taxon>Ascomycota</taxon>
        <taxon>Pezizomycotina</taxon>
        <taxon>Dothideomycetes</taxon>
        <taxon>Dothideomycetidae</taxon>
        <taxon>Mycosphaerellales</taxon>
        <taxon>Teratosphaeriaceae</taxon>
        <taxon>Friedmanniomyces</taxon>
    </lineage>
</organism>
<keyword evidence="2" id="KW-0479">Metal-binding</keyword>
<dbReference type="Proteomes" id="UP001168146">
    <property type="component" value="Unassembled WGS sequence"/>
</dbReference>
<dbReference type="InterPro" id="IPR050613">
    <property type="entry name" value="Sec_Metabolite_Reg"/>
</dbReference>
<comment type="caution">
    <text evidence="6">The sequence shown here is derived from an EMBL/GenBank/DDBJ whole genome shotgun (WGS) entry which is preliminary data.</text>
</comment>
<dbReference type="Pfam" id="PF00172">
    <property type="entry name" value="Zn_clus"/>
    <property type="match status" value="1"/>
</dbReference>
<dbReference type="CDD" id="cd12148">
    <property type="entry name" value="fungal_TF_MHR"/>
    <property type="match status" value="1"/>
</dbReference>
<dbReference type="InterPro" id="IPR001138">
    <property type="entry name" value="Zn2Cys6_DnaBD"/>
</dbReference>
<sequence length="789" mass="87540">MRTNDMIKQEVEMPPGIGNGDATRRPLNAPSQQLPIAIAPAVNGQPRAQDVAPGSMAFTCVTCTRRKVKCDKTGPPCSTCRKTRLQCHYEAPPPRKRKRRPTDDIHERLEHYEGLLRQHGILDQADDPSPVENAAAKIPSPSDSTPSNPPNPISFTVDPANSNRTGRLLAGRGKSRYIDSTLWRNLEELDPYSDEEEEGQAHDQGQHGAPYHVRPSTDPLTASMFASGAPAQSLLDLHPTYDAAMRFWRVYLSHVEPLTKLFHVPTATATVQRAAANPSQASKAVECLLFTIYHFAAVAMTDEECQLSLGQDRAVLQSRYHAAVTQAFMNVAFLRTTDIIVVQAFVMFLLSVRNKYDPHTFWVMTGVGVRLAQRIGLHRDGESLGLKPFDVQMRRRLFWQLLPLDGIAAQLSGTGIALAPNAWDTKQPLNLDDTDLHPDMPETPSERIGATDMLFCLLRCEMGKFYQKIKPFSGDWGRMWELGDPAAIREVEAMIGEMENNFETKYMRYCDPVTPIHFLALLLGRGAPQNARLRLRLARVRACDDVDAAELRELWRLAMRMFDYDISAQTNPDLKKFSWHLQAIFQWDCLIWVLNSLRHGSRAVLGPHEAQEAWTRIERMYTCHPQFLAPGRALHAAVRKLTLKAWEGQPGEWRGGGEPEFVRRLRVRLGKRGEGGAAESGNGGGGGGSAVVVEAAAAVHPWSPQEGVGGAPVASARGLPAGSGGDPFANAAEFDFGGDFNAEQIDCESSLLYDFGGCSRLADSCLRELLEYTDWGKRRYRMALKTGPR</sequence>
<dbReference type="PROSITE" id="PS50048">
    <property type="entry name" value="ZN2_CY6_FUNGAL_2"/>
    <property type="match status" value="1"/>
</dbReference>
<evidence type="ECO:0000256" key="2">
    <source>
        <dbReference type="ARBA" id="ARBA00022723"/>
    </source>
</evidence>
<evidence type="ECO:0000256" key="4">
    <source>
        <dbReference type="SAM" id="MobiDB-lite"/>
    </source>
</evidence>
<evidence type="ECO:0000256" key="1">
    <source>
        <dbReference type="ARBA" id="ARBA00004123"/>
    </source>
</evidence>
<dbReference type="CDD" id="cd00067">
    <property type="entry name" value="GAL4"/>
    <property type="match status" value="1"/>
</dbReference>
<dbReference type="SUPFAM" id="SSF57701">
    <property type="entry name" value="Zn2/Cys6 DNA-binding domain"/>
    <property type="match status" value="1"/>
</dbReference>
<dbReference type="SMART" id="SM00066">
    <property type="entry name" value="GAL4"/>
    <property type="match status" value="1"/>
</dbReference>
<dbReference type="PANTHER" id="PTHR31001">
    <property type="entry name" value="UNCHARACTERIZED TRANSCRIPTIONAL REGULATORY PROTEIN"/>
    <property type="match status" value="1"/>
</dbReference>
<dbReference type="InterPro" id="IPR007219">
    <property type="entry name" value="XnlR_reg_dom"/>
</dbReference>
<reference evidence="6" key="1">
    <citation type="submission" date="2021-12" db="EMBL/GenBank/DDBJ databases">
        <title>Black yeast isolated from Biological Soil Crust.</title>
        <authorList>
            <person name="Kurbessoian T."/>
        </authorList>
    </citation>
    <scope>NUCLEOTIDE SEQUENCE</scope>
    <source>
        <strain evidence="6">CCFEE 5208</strain>
    </source>
</reference>
<protein>
    <recommendedName>
        <fullName evidence="5">Zn(2)-C6 fungal-type domain-containing protein</fullName>
    </recommendedName>
</protein>
<evidence type="ECO:0000256" key="3">
    <source>
        <dbReference type="ARBA" id="ARBA00023242"/>
    </source>
</evidence>
<dbReference type="InterPro" id="IPR036864">
    <property type="entry name" value="Zn2-C6_fun-type_DNA-bd_sf"/>
</dbReference>
<proteinExistence type="predicted"/>
<evidence type="ECO:0000259" key="5">
    <source>
        <dbReference type="PROSITE" id="PS50048"/>
    </source>
</evidence>
<feature type="region of interest" description="Disordered" evidence="4">
    <location>
        <begin position="123"/>
        <end position="168"/>
    </location>
</feature>
<dbReference type="GO" id="GO:0003677">
    <property type="term" value="F:DNA binding"/>
    <property type="evidence" value="ECO:0007669"/>
    <property type="project" value="InterPro"/>
</dbReference>
<dbReference type="EMBL" id="JASUXU010000078">
    <property type="protein sequence ID" value="KAK0310140.1"/>
    <property type="molecule type" value="Genomic_DNA"/>
</dbReference>
<accession>A0AAN6FBG9</accession>
<keyword evidence="3" id="KW-0539">Nucleus</keyword>
<gene>
    <name evidence="6" type="ORF">LTR82_014963</name>
</gene>
<dbReference type="GO" id="GO:0008270">
    <property type="term" value="F:zinc ion binding"/>
    <property type="evidence" value="ECO:0007669"/>
    <property type="project" value="InterPro"/>
</dbReference>
<dbReference type="Gene3D" id="4.10.240.10">
    <property type="entry name" value="Zn(2)-C6 fungal-type DNA-binding domain"/>
    <property type="match status" value="1"/>
</dbReference>
<feature type="region of interest" description="Disordered" evidence="4">
    <location>
        <begin position="1"/>
        <end position="28"/>
    </location>
</feature>
<dbReference type="AlphaFoldDB" id="A0AAN6FBG9"/>
<dbReference type="GO" id="GO:0005634">
    <property type="term" value="C:nucleus"/>
    <property type="evidence" value="ECO:0007669"/>
    <property type="project" value="UniProtKB-SubCell"/>
</dbReference>
<dbReference type="Pfam" id="PF04082">
    <property type="entry name" value="Fungal_trans"/>
    <property type="match status" value="1"/>
</dbReference>
<dbReference type="PROSITE" id="PS00463">
    <property type="entry name" value="ZN2_CY6_FUNGAL_1"/>
    <property type="match status" value="1"/>
</dbReference>
<evidence type="ECO:0000313" key="6">
    <source>
        <dbReference type="EMBL" id="KAK0310140.1"/>
    </source>
</evidence>
<dbReference type="GO" id="GO:0000981">
    <property type="term" value="F:DNA-binding transcription factor activity, RNA polymerase II-specific"/>
    <property type="evidence" value="ECO:0007669"/>
    <property type="project" value="InterPro"/>
</dbReference>
<dbReference type="GO" id="GO:0006351">
    <property type="term" value="P:DNA-templated transcription"/>
    <property type="evidence" value="ECO:0007669"/>
    <property type="project" value="InterPro"/>
</dbReference>
<comment type="subcellular location">
    <subcellularLocation>
        <location evidence="1">Nucleus</location>
    </subcellularLocation>
</comment>
<feature type="domain" description="Zn(2)-C6 fungal-type" evidence="5">
    <location>
        <begin position="59"/>
        <end position="89"/>
    </location>
</feature>
<feature type="region of interest" description="Disordered" evidence="4">
    <location>
        <begin position="192"/>
        <end position="224"/>
    </location>
</feature>
<evidence type="ECO:0000313" key="7">
    <source>
        <dbReference type="Proteomes" id="UP001168146"/>
    </source>
</evidence>
<dbReference type="SMART" id="SM00906">
    <property type="entry name" value="Fungal_trans"/>
    <property type="match status" value="1"/>
</dbReference>
<dbReference type="PANTHER" id="PTHR31001:SF85">
    <property type="entry name" value="ZN(II)2CYS6 TRANSCRIPTION FACTOR (EUROFUNG)"/>
    <property type="match status" value="1"/>
</dbReference>
<name>A0AAN6FBG9_9PEZI</name>